<dbReference type="FunFam" id="3.30.565.10:FF:000006">
    <property type="entry name" value="Sensor histidine kinase WalK"/>
    <property type="match status" value="1"/>
</dbReference>
<comment type="catalytic activity">
    <reaction evidence="1">
        <text>ATP + protein L-histidine = ADP + protein N-phospho-L-histidine.</text>
        <dbReference type="EC" id="2.7.13.3"/>
    </reaction>
</comment>
<dbReference type="GO" id="GO:0009927">
    <property type="term" value="F:histidine phosphotransfer kinase activity"/>
    <property type="evidence" value="ECO:0007669"/>
    <property type="project" value="TreeGrafter"/>
</dbReference>
<dbReference type="Pfam" id="PF00512">
    <property type="entry name" value="HisKA"/>
    <property type="match status" value="1"/>
</dbReference>
<dbReference type="Pfam" id="PF02518">
    <property type="entry name" value="HATPase_c"/>
    <property type="match status" value="1"/>
</dbReference>
<keyword evidence="5 8" id="KW-0418">Kinase</keyword>
<feature type="coiled-coil region" evidence="6">
    <location>
        <begin position="111"/>
        <end position="159"/>
    </location>
</feature>
<dbReference type="PANTHER" id="PTHR43047">
    <property type="entry name" value="TWO-COMPONENT HISTIDINE PROTEIN KINASE"/>
    <property type="match status" value="1"/>
</dbReference>
<evidence type="ECO:0000313" key="8">
    <source>
        <dbReference type="EMBL" id="SDC30187.1"/>
    </source>
</evidence>
<evidence type="ECO:0000313" key="9">
    <source>
        <dbReference type="Proteomes" id="UP000199452"/>
    </source>
</evidence>
<dbReference type="SUPFAM" id="SSF55874">
    <property type="entry name" value="ATPase domain of HSP90 chaperone/DNA topoisomerase II/histidine kinase"/>
    <property type="match status" value="1"/>
</dbReference>
<keyword evidence="4" id="KW-0808">Transferase</keyword>
<evidence type="ECO:0000256" key="5">
    <source>
        <dbReference type="ARBA" id="ARBA00022777"/>
    </source>
</evidence>
<dbReference type="PRINTS" id="PR00344">
    <property type="entry name" value="BCTRLSENSOR"/>
</dbReference>
<reference evidence="8 9" key="1">
    <citation type="submission" date="2016-09" db="EMBL/GenBank/DDBJ databases">
        <authorList>
            <person name="Capua I."/>
            <person name="De Benedictis P."/>
            <person name="Joannis T."/>
            <person name="Lombin L.H."/>
            <person name="Cattoli G."/>
        </authorList>
    </citation>
    <scope>NUCLEOTIDE SEQUENCE [LARGE SCALE GENOMIC DNA]</scope>
    <source>
        <strain evidence="8 9">A7P-90m</strain>
    </source>
</reference>
<dbReference type="Proteomes" id="UP000199452">
    <property type="component" value="Unassembled WGS sequence"/>
</dbReference>
<dbReference type="EMBL" id="FMYP01000025">
    <property type="protein sequence ID" value="SDC30187.1"/>
    <property type="molecule type" value="Genomic_DNA"/>
</dbReference>
<dbReference type="AlphaFoldDB" id="A0A1G6KGY8"/>
<dbReference type="OrthoDB" id="9781208at2"/>
<dbReference type="GO" id="GO:0005886">
    <property type="term" value="C:plasma membrane"/>
    <property type="evidence" value="ECO:0007669"/>
    <property type="project" value="TreeGrafter"/>
</dbReference>
<dbReference type="SMART" id="SM00388">
    <property type="entry name" value="HisKA"/>
    <property type="match status" value="1"/>
</dbReference>
<dbReference type="InterPro" id="IPR004358">
    <property type="entry name" value="Sig_transdc_His_kin-like_C"/>
</dbReference>
<dbReference type="PROSITE" id="PS50109">
    <property type="entry name" value="HIS_KIN"/>
    <property type="match status" value="1"/>
</dbReference>
<evidence type="ECO:0000256" key="1">
    <source>
        <dbReference type="ARBA" id="ARBA00000085"/>
    </source>
</evidence>
<accession>A0A1G6KGY8</accession>
<dbReference type="Gene3D" id="1.10.287.130">
    <property type="match status" value="1"/>
</dbReference>
<evidence type="ECO:0000256" key="3">
    <source>
        <dbReference type="ARBA" id="ARBA00022553"/>
    </source>
</evidence>
<organism evidence="8 9">
    <name type="scientific">Williamwhitmania taraxaci</name>
    <dbReference type="NCBI Taxonomy" id="1640674"/>
    <lineage>
        <taxon>Bacteria</taxon>
        <taxon>Pseudomonadati</taxon>
        <taxon>Bacteroidota</taxon>
        <taxon>Bacteroidia</taxon>
        <taxon>Bacteroidales</taxon>
        <taxon>Williamwhitmaniaceae</taxon>
        <taxon>Williamwhitmania</taxon>
    </lineage>
</organism>
<evidence type="ECO:0000259" key="7">
    <source>
        <dbReference type="PROSITE" id="PS50109"/>
    </source>
</evidence>
<dbReference type="STRING" id="1640674.SAMN05216323_10253"/>
<dbReference type="SMART" id="SM00387">
    <property type="entry name" value="HATPase_c"/>
    <property type="match status" value="1"/>
</dbReference>
<proteinExistence type="predicted"/>
<dbReference type="InterPro" id="IPR003594">
    <property type="entry name" value="HATPase_dom"/>
</dbReference>
<dbReference type="CDD" id="cd00082">
    <property type="entry name" value="HisKA"/>
    <property type="match status" value="1"/>
</dbReference>
<keyword evidence="6" id="KW-0175">Coiled coil</keyword>
<dbReference type="InterPro" id="IPR036890">
    <property type="entry name" value="HATPase_C_sf"/>
</dbReference>
<feature type="domain" description="Histidine kinase" evidence="7">
    <location>
        <begin position="166"/>
        <end position="384"/>
    </location>
</feature>
<gene>
    <name evidence="8" type="ORF">SAMN05216323_10253</name>
</gene>
<name>A0A1G6KGY8_9BACT</name>
<dbReference type="PANTHER" id="PTHR43047:SF72">
    <property type="entry name" value="OSMOSENSING HISTIDINE PROTEIN KINASE SLN1"/>
    <property type="match status" value="1"/>
</dbReference>
<dbReference type="RefSeq" id="WP_092437766.1">
    <property type="nucleotide sequence ID" value="NZ_FMYP01000025.1"/>
</dbReference>
<dbReference type="Gene3D" id="3.30.565.10">
    <property type="entry name" value="Histidine kinase-like ATPase, C-terminal domain"/>
    <property type="match status" value="1"/>
</dbReference>
<dbReference type="SUPFAM" id="SSF47384">
    <property type="entry name" value="Homodimeric domain of signal transducing histidine kinase"/>
    <property type="match status" value="1"/>
</dbReference>
<dbReference type="CDD" id="cd00075">
    <property type="entry name" value="HATPase"/>
    <property type="match status" value="1"/>
</dbReference>
<dbReference type="InterPro" id="IPR005467">
    <property type="entry name" value="His_kinase_dom"/>
</dbReference>
<protein>
    <recommendedName>
        <fullName evidence="2">histidine kinase</fullName>
        <ecNumber evidence="2">2.7.13.3</ecNumber>
    </recommendedName>
</protein>
<keyword evidence="9" id="KW-1185">Reference proteome</keyword>
<evidence type="ECO:0000256" key="2">
    <source>
        <dbReference type="ARBA" id="ARBA00012438"/>
    </source>
</evidence>
<dbReference type="EC" id="2.7.13.3" evidence="2"/>
<evidence type="ECO:0000256" key="4">
    <source>
        <dbReference type="ARBA" id="ARBA00022679"/>
    </source>
</evidence>
<evidence type="ECO:0000256" key="6">
    <source>
        <dbReference type="SAM" id="Coils"/>
    </source>
</evidence>
<dbReference type="InterPro" id="IPR003661">
    <property type="entry name" value="HisK_dim/P_dom"/>
</dbReference>
<dbReference type="GO" id="GO:0000155">
    <property type="term" value="F:phosphorelay sensor kinase activity"/>
    <property type="evidence" value="ECO:0007669"/>
    <property type="project" value="InterPro"/>
</dbReference>
<dbReference type="InterPro" id="IPR036097">
    <property type="entry name" value="HisK_dim/P_sf"/>
</dbReference>
<sequence length="386" mass="43536">MLEEDIISEWYKEFNHSIIDSDILFVALFSTNKELIFANKAITLLFKGDPCESLINPNFDALLLLDNTIPLIFDGFLTLGDYSSINTSISAQIYRKENRLLIIGGVKANHLIEQNITMHKLNRDLGNLQRELIKEKHELEITLRQLNTSNDELEKLNENKDRFISILAHDLKSPFQSILGFLELLIERIHHEDRGRIESQLSMIFSSAQNTYHLLDDLLLWARAESGKITYEPQKQNLAEVCINAIDNLVLNARNKDITITHSIDADIFVFADVNMISTVFRNLISNAIKFTHKGGCISISAIQTDSDVTITVADNGLGIQPEILNKLFNISHKVTTKGTDKETGTGLGLFLCKEFVEIHGGRIWAESEVGKGSDFKFTLKSFVGI</sequence>
<keyword evidence="3" id="KW-0597">Phosphoprotein</keyword>